<sequence length="38" mass="4444">METLTCWFITANFKHIQKRSRLHSSNIANTLNAEQQNP</sequence>
<protein>
    <submittedName>
        <fullName evidence="1">Uncharacterized protein</fullName>
    </submittedName>
</protein>
<proteinExistence type="predicted"/>
<gene>
    <name evidence="1" type="ORF">T11_11422</name>
</gene>
<accession>A0A0V1GGA8</accession>
<evidence type="ECO:0000313" key="1">
    <source>
        <dbReference type="EMBL" id="KRY97277.1"/>
    </source>
</evidence>
<dbReference type="EMBL" id="JYDP01002163">
    <property type="protein sequence ID" value="KRY97277.1"/>
    <property type="molecule type" value="Genomic_DNA"/>
</dbReference>
<organism evidence="1 2">
    <name type="scientific">Trichinella zimbabwensis</name>
    <dbReference type="NCBI Taxonomy" id="268475"/>
    <lineage>
        <taxon>Eukaryota</taxon>
        <taxon>Metazoa</taxon>
        <taxon>Ecdysozoa</taxon>
        <taxon>Nematoda</taxon>
        <taxon>Enoplea</taxon>
        <taxon>Dorylaimia</taxon>
        <taxon>Trichinellida</taxon>
        <taxon>Trichinellidae</taxon>
        <taxon>Trichinella</taxon>
    </lineage>
</organism>
<name>A0A0V1GGA8_9BILA</name>
<comment type="caution">
    <text evidence="1">The sequence shown here is derived from an EMBL/GenBank/DDBJ whole genome shotgun (WGS) entry which is preliminary data.</text>
</comment>
<reference evidence="1 2" key="1">
    <citation type="submission" date="2015-01" db="EMBL/GenBank/DDBJ databases">
        <title>Evolution of Trichinella species and genotypes.</title>
        <authorList>
            <person name="Korhonen P.K."/>
            <person name="Edoardo P."/>
            <person name="Giuseppe L.R."/>
            <person name="Gasser R.B."/>
        </authorList>
    </citation>
    <scope>NUCLEOTIDE SEQUENCE [LARGE SCALE GENOMIC DNA]</scope>
    <source>
        <strain evidence="1">ISS1029</strain>
    </source>
</reference>
<keyword evidence="2" id="KW-1185">Reference proteome</keyword>
<dbReference type="Proteomes" id="UP000055024">
    <property type="component" value="Unassembled WGS sequence"/>
</dbReference>
<dbReference type="AlphaFoldDB" id="A0A0V1GGA8"/>
<evidence type="ECO:0000313" key="2">
    <source>
        <dbReference type="Proteomes" id="UP000055024"/>
    </source>
</evidence>